<dbReference type="Pfam" id="PF04290">
    <property type="entry name" value="DctQ"/>
    <property type="match status" value="1"/>
</dbReference>
<proteinExistence type="inferred from homology"/>
<comment type="subcellular location">
    <subcellularLocation>
        <location evidence="1">Cell inner membrane</location>
        <topology evidence="1">Multi-pass membrane protein</topology>
    </subcellularLocation>
</comment>
<evidence type="ECO:0000256" key="1">
    <source>
        <dbReference type="ARBA" id="ARBA00004429"/>
    </source>
</evidence>
<evidence type="ECO:0000256" key="2">
    <source>
        <dbReference type="ARBA" id="ARBA00022448"/>
    </source>
</evidence>
<reference evidence="11 12" key="1">
    <citation type="submission" date="2024-09" db="EMBL/GenBank/DDBJ databases">
        <authorList>
            <person name="Sun Q."/>
            <person name="Mori K."/>
        </authorList>
    </citation>
    <scope>NUCLEOTIDE SEQUENCE [LARGE SCALE GENOMIC DNA]</scope>
    <source>
        <strain evidence="11 12">CCM 7609</strain>
    </source>
</reference>
<protein>
    <submittedName>
        <fullName evidence="11">TRAP transporter small permease subunit</fullName>
    </submittedName>
</protein>
<gene>
    <name evidence="11" type="ORF">ACFFIO_14510</name>
</gene>
<evidence type="ECO:0000256" key="6">
    <source>
        <dbReference type="ARBA" id="ARBA00022989"/>
    </source>
</evidence>
<evidence type="ECO:0000256" key="9">
    <source>
        <dbReference type="SAM" id="Phobius"/>
    </source>
</evidence>
<evidence type="ECO:0000313" key="12">
    <source>
        <dbReference type="Proteomes" id="UP001589766"/>
    </source>
</evidence>
<accession>A0ABV6F854</accession>
<comment type="caution">
    <text evidence="11">The sequence shown here is derived from an EMBL/GenBank/DDBJ whole genome shotgun (WGS) entry which is preliminary data.</text>
</comment>
<feature type="transmembrane region" description="Helical" evidence="9">
    <location>
        <begin position="113"/>
        <end position="134"/>
    </location>
</feature>
<dbReference type="InterPro" id="IPR055348">
    <property type="entry name" value="DctQ"/>
</dbReference>
<feature type="transmembrane region" description="Helical" evidence="9">
    <location>
        <begin position="73"/>
        <end position="93"/>
    </location>
</feature>
<dbReference type="PANTHER" id="PTHR35011">
    <property type="entry name" value="2,3-DIKETO-L-GULONATE TRAP TRANSPORTER SMALL PERMEASE PROTEIN YIAM"/>
    <property type="match status" value="1"/>
</dbReference>
<evidence type="ECO:0000313" key="11">
    <source>
        <dbReference type="EMBL" id="MFC0249714.1"/>
    </source>
</evidence>
<keyword evidence="7 9" id="KW-0472">Membrane</keyword>
<dbReference type="EMBL" id="JBHLWH010000042">
    <property type="protein sequence ID" value="MFC0249714.1"/>
    <property type="molecule type" value="Genomic_DNA"/>
</dbReference>
<name>A0ABV6F854_9MICC</name>
<dbReference type="Proteomes" id="UP001589766">
    <property type="component" value="Unassembled WGS sequence"/>
</dbReference>
<sequence>MSAVIVCVLMLHIVFDVVARNIIGLTAPGTTELSGHWWMPLLIFLGLSHAEARDEHIKTTLLARFMSPQGAKIANLANSGFALLAACLLAIGAGDATVRAIALNLALFGGITLPLWPIKVIVLLSTLAFAWAIFTTLTRDLRTSWAGQHDAENDEPFSLEGTTHV</sequence>
<evidence type="ECO:0000256" key="5">
    <source>
        <dbReference type="ARBA" id="ARBA00022692"/>
    </source>
</evidence>
<evidence type="ECO:0000256" key="4">
    <source>
        <dbReference type="ARBA" id="ARBA00022519"/>
    </source>
</evidence>
<evidence type="ECO:0000256" key="7">
    <source>
        <dbReference type="ARBA" id="ARBA00023136"/>
    </source>
</evidence>
<evidence type="ECO:0000256" key="3">
    <source>
        <dbReference type="ARBA" id="ARBA00022475"/>
    </source>
</evidence>
<keyword evidence="2" id="KW-0813">Transport</keyword>
<dbReference type="PANTHER" id="PTHR35011:SF4">
    <property type="entry name" value="SLL1102 PROTEIN"/>
    <property type="match status" value="1"/>
</dbReference>
<keyword evidence="4" id="KW-0997">Cell inner membrane</keyword>
<keyword evidence="6 9" id="KW-1133">Transmembrane helix</keyword>
<comment type="similarity">
    <text evidence="8">Belongs to the TRAP transporter small permease family.</text>
</comment>
<evidence type="ECO:0000259" key="10">
    <source>
        <dbReference type="Pfam" id="PF04290"/>
    </source>
</evidence>
<feature type="domain" description="Tripartite ATP-independent periplasmic transporters DctQ component" evidence="10">
    <location>
        <begin position="9"/>
        <end position="142"/>
    </location>
</feature>
<dbReference type="InterPro" id="IPR007387">
    <property type="entry name" value="TRAP_DctQ"/>
</dbReference>
<keyword evidence="3" id="KW-1003">Cell membrane</keyword>
<organism evidence="11 12">
    <name type="scientific">Citricoccus parietis</name>
    <dbReference type="NCBI Taxonomy" id="592307"/>
    <lineage>
        <taxon>Bacteria</taxon>
        <taxon>Bacillati</taxon>
        <taxon>Actinomycetota</taxon>
        <taxon>Actinomycetes</taxon>
        <taxon>Micrococcales</taxon>
        <taxon>Micrococcaceae</taxon>
        <taxon>Citricoccus</taxon>
    </lineage>
</organism>
<dbReference type="RefSeq" id="WP_378042883.1">
    <property type="nucleotide sequence ID" value="NZ_JBHLWH010000042.1"/>
</dbReference>
<evidence type="ECO:0000256" key="8">
    <source>
        <dbReference type="ARBA" id="ARBA00038436"/>
    </source>
</evidence>
<keyword evidence="5 9" id="KW-0812">Transmembrane</keyword>
<keyword evidence="12" id="KW-1185">Reference proteome</keyword>